<dbReference type="Gene3D" id="3.40.605.10">
    <property type="entry name" value="Aldehyde Dehydrogenase, Chain A, domain 1"/>
    <property type="match status" value="1"/>
</dbReference>
<dbReference type="Gene3D" id="3.40.309.10">
    <property type="entry name" value="Aldehyde Dehydrogenase, Chain A, domain 2"/>
    <property type="match status" value="1"/>
</dbReference>
<dbReference type="InterPro" id="IPR016161">
    <property type="entry name" value="Ald_DH/histidinol_DH"/>
</dbReference>
<dbReference type="Pfam" id="PF00171">
    <property type="entry name" value="Aldedh"/>
    <property type="match status" value="1"/>
</dbReference>
<dbReference type="InterPro" id="IPR029510">
    <property type="entry name" value="Ald_DH_CS_GLU"/>
</dbReference>
<dbReference type="EMBL" id="CXWC01000011">
    <property type="protein sequence ID" value="CTQ74411.1"/>
    <property type="molecule type" value="Genomic_DNA"/>
</dbReference>
<dbReference type="SUPFAM" id="SSF53720">
    <property type="entry name" value="ALDH-like"/>
    <property type="match status" value="1"/>
</dbReference>
<dbReference type="OrthoDB" id="9802947at2"/>
<keyword evidence="6" id="KW-1185">Reference proteome</keyword>
<sequence>MNNMDQEITTGIFINGKVRPASGGAVYDLFNPARPSELVGHAAAATREDMNEAVEAAHAAFPAWAALGFEERARRLRDIASALVADQEDVKYRSRLFTREHGKIARETLLEMSRLGDRFLQAAAYGERMAVDEELGPADVGPKFDTIITRQPRGVAALIVPWNWPLSILGAKLPQALVTGNTVVVKPSEDSAMAPVLTLQIIARLLPPGVLNIITGDAGQIGDTLTGHSLVRLVNFTGSVGVGRHVMKVAAENITPVTLELGGNDAALILEDAELNEEAFNKMYWGAFGSSGQICMALKRMYVHASRYDEVVDGFTAACERAVVGDGLEPETTMGPVNNPRQLKIVRDMIAEARARGADLKECGQVPDEDLYNGGGYFQKPALVYDADPSLKMVREEQFGPCLPIMKFRTEDEAVASANDSEFGLCSSVWTSDAERAVRIARRLEAGYTYLNGHGPMAQDGRGPFGGFKLSGIGRNLGYDGALAFAEPHSISAPAGFLPERPQ</sequence>
<dbReference type="EC" id="1.2.1.79" evidence="5"/>
<proteinExistence type="inferred from homology"/>
<accession>A0A0M6ZC09</accession>
<dbReference type="Proteomes" id="UP000049983">
    <property type="component" value="Unassembled WGS sequence"/>
</dbReference>
<keyword evidence="1 3" id="KW-0560">Oxidoreductase</keyword>
<evidence type="ECO:0000256" key="1">
    <source>
        <dbReference type="ARBA" id="ARBA00023002"/>
    </source>
</evidence>
<evidence type="ECO:0000259" key="4">
    <source>
        <dbReference type="Pfam" id="PF00171"/>
    </source>
</evidence>
<dbReference type="InterPro" id="IPR016160">
    <property type="entry name" value="Ald_DH_CS_CYS"/>
</dbReference>
<feature type="active site" evidence="2">
    <location>
        <position position="260"/>
    </location>
</feature>
<dbReference type="GeneID" id="97671356"/>
<dbReference type="STRING" id="311410.LA5095_00899"/>
<dbReference type="PANTHER" id="PTHR11699">
    <property type="entry name" value="ALDEHYDE DEHYDROGENASE-RELATED"/>
    <property type="match status" value="1"/>
</dbReference>
<dbReference type="RefSeq" id="WP_055112261.1">
    <property type="nucleotide sequence ID" value="NZ_CXWA01000005.1"/>
</dbReference>
<dbReference type="InterPro" id="IPR016162">
    <property type="entry name" value="Ald_DH_N"/>
</dbReference>
<dbReference type="InterPro" id="IPR015590">
    <property type="entry name" value="Aldehyde_DH_dom"/>
</dbReference>
<reference evidence="6" key="1">
    <citation type="submission" date="2015-07" db="EMBL/GenBank/DDBJ databases">
        <authorList>
            <person name="Rodrigo-Torres Lidia"/>
            <person name="Arahal R.David."/>
        </authorList>
    </citation>
    <scope>NUCLEOTIDE SEQUENCE [LARGE SCALE GENOMIC DNA]</scope>
    <source>
        <strain evidence="6">CECT 5096</strain>
    </source>
</reference>
<dbReference type="GO" id="GO:0036243">
    <property type="term" value="F:succinate-semialdehyde dehydrogenase (NADP+) activity"/>
    <property type="evidence" value="ECO:0007669"/>
    <property type="project" value="UniProtKB-EC"/>
</dbReference>
<name>A0A0M6ZC09_9HYPH</name>
<dbReference type="AlphaFoldDB" id="A0A0M6ZC09"/>
<evidence type="ECO:0000256" key="3">
    <source>
        <dbReference type="RuleBase" id="RU003345"/>
    </source>
</evidence>
<evidence type="ECO:0000313" key="5">
    <source>
        <dbReference type="EMBL" id="CTQ74411.1"/>
    </source>
</evidence>
<evidence type="ECO:0000256" key="2">
    <source>
        <dbReference type="PROSITE-ProRule" id="PRU10007"/>
    </source>
</evidence>
<evidence type="ECO:0000313" key="6">
    <source>
        <dbReference type="Proteomes" id="UP000049983"/>
    </source>
</evidence>
<comment type="similarity">
    <text evidence="3">Belongs to the aldehyde dehydrogenase family.</text>
</comment>
<dbReference type="PROSITE" id="PS00070">
    <property type="entry name" value="ALDEHYDE_DEHYDR_CYS"/>
    <property type="match status" value="1"/>
</dbReference>
<protein>
    <submittedName>
        <fullName evidence="5">Succinate-semialdehyde dehydrogenase [NADP(+)] GabD</fullName>
        <ecNumber evidence="5">1.2.1.79</ecNumber>
    </submittedName>
</protein>
<dbReference type="InterPro" id="IPR016163">
    <property type="entry name" value="Ald_DH_C"/>
</dbReference>
<dbReference type="PROSITE" id="PS00687">
    <property type="entry name" value="ALDEHYDE_DEHYDR_GLU"/>
    <property type="match status" value="1"/>
</dbReference>
<organism evidence="5 6">
    <name type="scientific">Roseibium album</name>
    <dbReference type="NCBI Taxonomy" id="311410"/>
    <lineage>
        <taxon>Bacteria</taxon>
        <taxon>Pseudomonadati</taxon>
        <taxon>Pseudomonadota</taxon>
        <taxon>Alphaproteobacteria</taxon>
        <taxon>Hyphomicrobiales</taxon>
        <taxon>Stappiaceae</taxon>
        <taxon>Roseibium</taxon>
    </lineage>
</organism>
<gene>
    <name evidence="5" type="primary">gabD_7</name>
    <name evidence="5" type="ORF">LA5096_04037</name>
</gene>
<feature type="domain" description="Aldehyde dehydrogenase" evidence="4">
    <location>
        <begin position="26"/>
        <end position="488"/>
    </location>
</feature>